<dbReference type="EMBL" id="LRBS01000072">
    <property type="protein sequence ID" value="OII75940.1"/>
    <property type="molecule type" value="Genomic_DNA"/>
</dbReference>
<sequence length="1196" mass="140519">MRVASLTIPRPTLKYNDWNHVSLVIKGSSGPYIISSWPFAFPRFKYKEDEILDICIYVSRNVDDLYSGSAEIYQIIKFPCILLKDLDMYGKKQWILGLKNKNDCTNDLLAERPENAVCIIKEMEEMARRSFTIPKIYLIFCSCNNTIVNIEEQFSDYNESFEKVNIKCLSNSDTGDNELENKVDNMHHENTNTLLSDKIEPDDSISKISGKTSGSNNVARTNLIKQNISHNSIDISHAIAMIQKHREKSLVNLKFPNNDQSDRVSNEYEFHLYNNEQDIGQDKCDTNTVISRIFEGITQKLGKVCDSKSVISRDYSLNTKILLEKKITQEKLLLLQYYFSTWRNRVKQKQLVKSSRINTEKIKGICKISNIIDNKGSFLKIFTLNKLIHNYLLKKTEDIHREEIKHYMEEKENLILDFERKLKIIIFENENKQKENKFKVERLMEDLSIGERQYIDAMNKLELVDTLNRNIQNELENKKLENERLIKQFKELKSCLSKSELLYEKERTIYEEKLNLITKSYEDLMIECNNQKSELNNLKEDGKRENLQQIEEIKLLKEELDNLKFRLNNEIEEKNAVEFIKNKLETQISENSKITQLCEDKLKKKIENMNREYDFLKLRCNQMEEEMQILHVKNKDLYDENNTLKSTNNELEKEKSSLLLSVYDLINQVEIEKIERIQELENSRILFQSINYSNGSICNLNMQVIDNDNKKRSYSSDSSDNNDLLLEDLRKSFFEESSKDNAKKNLNESVDIFEQSGKYSEDFTYNLDDLINQYKKLNEKFIILQNELHKYTNNCYCLKNNKWSIVSNIVQVQIIDYNVDNLKNLKIKSNELKMKFNNTLEELKKTKRLYQHMKIIRNKQTLTINQYIRQRNIKSIIYNKNRNFKLKRVNELSLNILSYDIQQIDDGTYSENIDLPLGSKRPEQLEKRVQFLIKEFKNIQNLKNCDEIQPCIRKQLLNEISSIDEASFIFESVVEMLKAAITVIKPPNKEDLDEPLNKSIESLDSLDKANVISSNTLKEIYNTTNSTDLSHELNKNNVTNRNNNLSEPKYNMNSSGLLDTNQPNSLIARQKHILQPVNSQITPIIYPKTTQTLKKSASNHIYQNCDMIRYQHIHTTNNSNQINQFPINPIISNTNVNFADNTKIPRRYSSLPKYSFRTTVKSNIVEQQNNMTYINRPYIQNTNTTSYNSNVCNWRI</sequence>
<evidence type="ECO:0000313" key="3">
    <source>
        <dbReference type="EMBL" id="OII75940.1"/>
    </source>
</evidence>
<accession>A0A1J4MSD7</accession>
<feature type="coiled-coil region" evidence="1">
    <location>
        <begin position="521"/>
        <end position="654"/>
    </location>
</feature>
<dbReference type="GeneID" id="92364456"/>
<comment type="caution">
    <text evidence="3">The sequence shown here is derived from an EMBL/GenBank/DDBJ whole genome shotgun (WGS) entry which is preliminary data.</text>
</comment>
<keyword evidence="1" id="KW-0175">Coiled coil</keyword>
<evidence type="ECO:0000256" key="2">
    <source>
        <dbReference type="SAM" id="MobiDB-lite"/>
    </source>
</evidence>
<proteinExistence type="predicted"/>
<dbReference type="VEuPathDB" id="CryptoDB:cand_002710"/>
<keyword evidence="4" id="KW-1185">Reference proteome</keyword>
<dbReference type="RefSeq" id="XP_067067786.1">
    <property type="nucleotide sequence ID" value="XM_067210519.1"/>
</dbReference>
<reference evidence="3 4" key="1">
    <citation type="submission" date="2016-10" db="EMBL/GenBank/DDBJ databases">
        <title>Reductive evolution of mitochondrial metabolism and differential evolution of invasion-related proteins in Cryptosporidium.</title>
        <authorList>
            <person name="Liu S."/>
            <person name="Roellig D.M."/>
            <person name="Guo Y."/>
            <person name="Li N."/>
            <person name="Frace M.A."/>
            <person name="Tang K."/>
            <person name="Zhang L."/>
            <person name="Feng Y."/>
            <person name="Xiao L."/>
        </authorList>
    </citation>
    <scope>NUCLEOTIDE SEQUENCE [LARGE SCALE GENOMIC DNA]</scope>
    <source>
        <strain evidence="3">30847</strain>
    </source>
</reference>
<dbReference type="AlphaFoldDB" id="A0A1J4MSD7"/>
<name>A0A1J4MSD7_9CRYT</name>
<feature type="region of interest" description="Disordered" evidence="2">
    <location>
        <begin position="1031"/>
        <end position="1056"/>
    </location>
</feature>
<feature type="compositionally biased region" description="Low complexity" evidence="2">
    <location>
        <begin position="1035"/>
        <end position="1044"/>
    </location>
</feature>
<organism evidence="3 4">
    <name type="scientific">Cryptosporidium andersoni</name>
    <dbReference type="NCBI Taxonomy" id="117008"/>
    <lineage>
        <taxon>Eukaryota</taxon>
        <taxon>Sar</taxon>
        <taxon>Alveolata</taxon>
        <taxon>Apicomplexa</taxon>
        <taxon>Conoidasida</taxon>
        <taxon>Coccidia</taxon>
        <taxon>Eucoccidiorida</taxon>
        <taxon>Eimeriorina</taxon>
        <taxon>Cryptosporidiidae</taxon>
        <taxon>Cryptosporidium</taxon>
    </lineage>
</organism>
<feature type="coiled-coil region" evidence="1">
    <location>
        <begin position="760"/>
        <end position="794"/>
    </location>
</feature>
<gene>
    <name evidence="3" type="ORF">cand_002710</name>
</gene>
<dbReference type="OrthoDB" id="343953at2759"/>
<dbReference type="Proteomes" id="UP000186804">
    <property type="component" value="Unassembled WGS sequence"/>
</dbReference>
<evidence type="ECO:0000313" key="4">
    <source>
        <dbReference type="Proteomes" id="UP000186804"/>
    </source>
</evidence>
<protein>
    <submittedName>
        <fullName evidence="3">Uncharacterized protein</fullName>
    </submittedName>
</protein>
<evidence type="ECO:0000256" key="1">
    <source>
        <dbReference type="SAM" id="Coils"/>
    </source>
</evidence>
<feature type="coiled-coil region" evidence="1">
    <location>
        <begin position="461"/>
        <end position="495"/>
    </location>
</feature>